<dbReference type="EMBL" id="UINC01000154">
    <property type="protein sequence ID" value="SUZ50115.1"/>
    <property type="molecule type" value="Genomic_DNA"/>
</dbReference>
<dbReference type="SMART" id="SM00257">
    <property type="entry name" value="LysM"/>
    <property type="match status" value="4"/>
</dbReference>
<dbReference type="InterPro" id="IPR036779">
    <property type="entry name" value="LysM_dom_sf"/>
</dbReference>
<feature type="domain" description="LysM" evidence="1">
    <location>
        <begin position="609"/>
        <end position="653"/>
    </location>
</feature>
<organism evidence="2">
    <name type="scientific">marine metagenome</name>
    <dbReference type="NCBI Taxonomy" id="408172"/>
    <lineage>
        <taxon>unclassified sequences</taxon>
        <taxon>metagenomes</taxon>
        <taxon>ecological metagenomes</taxon>
    </lineage>
</organism>
<dbReference type="InterPro" id="IPR008258">
    <property type="entry name" value="Transglycosylase_SLT_dom_1"/>
</dbReference>
<feature type="domain" description="LysM" evidence="1">
    <location>
        <begin position="408"/>
        <end position="452"/>
    </location>
</feature>
<feature type="domain" description="LysM" evidence="1">
    <location>
        <begin position="536"/>
        <end position="580"/>
    </location>
</feature>
<name>A0A381N6F6_9ZZZZ</name>
<feature type="domain" description="LysM" evidence="1">
    <location>
        <begin position="477"/>
        <end position="521"/>
    </location>
</feature>
<dbReference type="GO" id="GO:0008932">
    <property type="term" value="F:lytic endotransglycosylase activity"/>
    <property type="evidence" value="ECO:0007669"/>
    <property type="project" value="TreeGrafter"/>
</dbReference>
<dbReference type="CDD" id="cd16894">
    <property type="entry name" value="MltD-like"/>
    <property type="match status" value="1"/>
</dbReference>
<sequence>MKFKNIQIVINGFVAIFCIFGLVTDLEAASPSYEPAPLRNQALMFEMSSSGSRQIKLDVNLKKRVAVKKQFSAKKQLPAKKQLFVKKQHLVKKQPAIAKQAEFPRTLYRNKIWKVEGERYDIPLRYTSKVKRIVRRLTTKKRKQIITGMRRSGRYVPMITKMLLEEGMPRDLVFMVPAESNFNVSARSHKSAVGLWQFIASTGRIYGLKINRWIDERRDPVLATKAAIKYLKHLYGLFGDWELAMAAYNTGEGRVKRAIKRAKRKGMKHNYSSLRLPRETRGYVPAIMAMAVIYKNPARYGLGHVRPIQAMDETKASLPVSFSLEEVAQRSKMSFRLLRDKNPALFLGVPPMTQKRYSFYVPQRFHTNLMSSLEQNPAPSKKWGLSYNALLGNSAYVTGVLEKFGAPIYFKVRNGDNLWDLAKKHKTSIRRLARWNKLNSKSILRVNRRMKTYVPTWRVFKEVAGTSAPSSPRLIAQRIRVPKGGSLSVIAKRYRTSVKKLIKWNKLSSPNALRAGQRLVIGYRKVSNSKLPSAANIIRVPRNTTLSHLALRYKTTVKKLMSWNGLTNSKQLRAGMRFYVKAPAKGRKKSQKIIVAKTSSNKAPKVRHRIIRVRNGDTLWRIARFYQTTVKELVVLNELKSASRLRLNQKLIVPFRS</sequence>
<dbReference type="InterPro" id="IPR023346">
    <property type="entry name" value="Lysozyme-like_dom_sf"/>
</dbReference>
<reference evidence="2" key="1">
    <citation type="submission" date="2018-05" db="EMBL/GenBank/DDBJ databases">
        <authorList>
            <person name="Lanie J.A."/>
            <person name="Ng W.-L."/>
            <person name="Kazmierczak K.M."/>
            <person name="Andrzejewski T.M."/>
            <person name="Davidsen T.M."/>
            <person name="Wayne K.J."/>
            <person name="Tettelin H."/>
            <person name="Glass J.I."/>
            <person name="Rusch D."/>
            <person name="Podicherti R."/>
            <person name="Tsui H.-C.T."/>
            <person name="Winkler M.E."/>
        </authorList>
    </citation>
    <scope>NUCLEOTIDE SEQUENCE</scope>
</reference>
<proteinExistence type="predicted"/>
<dbReference type="Pfam" id="PF01464">
    <property type="entry name" value="SLT"/>
    <property type="match status" value="1"/>
</dbReference>
<dbReference type="SUPFAM" id="SSF54106">
    <property type="entry name" value="LysM domain"/>
    <property type="match status" value="4"/>
</dbReference>
<dbReference type="AlphaFoldDB" id="A0A381N6F6"/>
<dbReference type="PROSITE" id="PS51782">
    <property type="entry name" value="LYSM"/>
    <property type="match status" value="4"/>
</dbReference>
<evidence type="ECO:0000259" key="1">
    <source>
        <dbReference type="PROSITE" id="PS51782"/>
    </source>
</evidence>
<dbReference type="PANTHER" id="PTHR33734:SF22">
    <property type="entry name" value="MEMBRANE-BOUND LYTIC MUREIN TRANSGLYCOSYLASE D"/>
    <property type="match status" value="1"/>
</dbReference>
<protein>
    <recommendedName>
        <fullName evidence="1">LysM domain-containing protein</fullName>
    </recommendedName>
</protein>
<dbReference type="Gene3D" id="1.10.530.10">
    <property type="match status" value="1"/>
</dbReference>
<dbReference type="Pfam" id="PF01476">
    <property type="entry name" value="LysM"/>
    <property type="match status" value="4"/>
</dbReference>
<gene>
    <name evidence="2" type="ORF">METZ01_LOCUS2969</name>
</gene>
<accession>A0A381N6F6</accession>
<evidence type="ECO:0000313" key="2">
    <source>
        <dbReference type="EMBL" id="SUZ50115.1"/>
    </source>
</evidence>
<dbReference type="InterPro" id="IPR018392">
    <property type="entry name" value="LysM"/>
</dbReference>
<dbReference type="Gene3D" id="3.10.350.10">
    <property type="entry name" value="LysM domain"/>
    <property type="match status" value="4"/>
</dbReference>
<dbReference type="PANTHER" id="PTHR33734">
    <property type="entry name" value="LYSM DOMAIN-CONTAINING GPI-ANCHORED PROTEIN 2"/>
    <property type="match status" value="1"/>
</dbReference>
<dbReference type="SUPFAM" id="SSF53955">
    <property type="entry name" value="Lysozyme-like"/>
    <property type="match status" value="1"/>
</dbReference>
<dbReference type="CDD" id="cd00118">
    <property type="entry name" value="LysM"/>
    <property type="match status" value="4"/>
</dbReference>